<dbReference type="EC" id="2.3.1.47" evidence="7"/>
<dbReference type="InterPro" id="IPR001917">
    <property type="entry name" value="Aminotrans_II_pyridoxalP_BS"/>
</dbReference>
<proteinExistence type="inferred from homology"/>
<dbReference type="InterPro" id="IPR015424">
    <property type="entry name" value="PyrdxlP-dep_Trfase"/>
</dbReference>
<dbReference type="InterPro" id="IPR015422">
    <property type="entry name" value="PyrdxlP-dep_Trfase_small"/>
</dbReference>
<comment type="similarity">
    <text evidence="5">Belongs to the class-II pyridoxal-phosphate-dependent aminotransferase family.</text>
</comment>
<gene>
    <name evidence="7" type="primary">bioF</name>
    <name evidence="7" type="ORF">TD3509T_0623</name>
</gene>
<protein>
    <submittedName>
        <fullName evidence="7">8-amino-7-oxononanoate synthase</fullName>
        <ecNumber evidence="7">2.3.1.47</ecNumber>
    </submittedName>
</protein>
<dbReference type="EMBL" id="OZ038524">
    <property type="protein sequence ID" value="CAL2078247.1"/>
    <property type="molecule type" value="Genomic_DNA"/>
</dbReference>
<sequence>MLNYFENILKIIIFVRNKITKVIMTKDLFERIKQDKGPLGKWADKAEGYFVFPKLEGPISNRMSFNGKEVITWSINDYLGLANHPEVLKVDGESAATDGLAYPMGARMMSGHTKYHEQLEQECADFVEKEAAYLVNFGYQGMVSAIDALVTKEDIIVYDMDTHACIIDGVRLHAGKRFVYRHNDIESCEKNLQRATKMAAKTGGGILLISEGVFGMRGEQGRLKEIIALKEKYNFRILVDDAHGFGTLGKDGKGTGFEQGVQEGIDVYFATFAKSMAGIGAFFAADKDIIQYLQYNMRSQMFAKSLPMPMVKGALKRLDMLRTMPELKENLWKITNSLQSGLRTAGFDLGTTQTCITPVFLKGEIPEAMAMVQDLRENHAVFCSIVVYPVIPKGLIILRLIPTARHTQKDVDETIVAFSAIREKLSNGTYKKVAEAIMAE</sequence>
<keyword evidence="7" id="KW-0012">Acyltransferase</keyword>
<name>A0ABM9NTG0_9FLAO</name>
<dbReference type="InterPro" id="IPR050087">
    <property type="entry name" value="AON_synthase_class-II"/>
</dbReference>
<dbReference type="PANTHER" id="PTHR13693">
    <property type="entry name" value="CLASS II AMINOTRANSFERASE/8-AMINO-7-OXONONANOATE SYNTHASE"/>
    <property type="match status" value="1"/>
</dbReference>
<keyword evidence="4 5" id="KW-0663">Pyridoxal phosphate</keyword>
<dbReference type="Gene3D" id="3.90.1150.10">
    <property type="entry name" value="Aspartate Aminotransferase, domain 1"/>
    <property type="match status" value="1"/>
</dbReference>
<keyword evidence="8" id="KW-1185">Reference proteome</keyword>
<evidence type="ECO:0000313" key="7">
    <source>
        <dbReference type="EMBL" id="CAL2078247.1"/>
    </source>
</evidence>
<dbReference type="InterPro" id="IPR004839">
    <property type="entry name" value="Aminotransferase_I/II_large"/>
</dbReference>
<evidence type="ECO:0000256" key="3">
    <source>
        <dbReference type="ARBA" id="ARBA00022679"/>
    </source>
</evidence>
<evidence type="ECO:0000259" key="6">
    <source>
        <dbReference type="Pfam" id="PF00155"/>
    </source>
</evidence>
<reference evidence="7 8" key="1">
    <citation type="submission" date="2024-05" db="EMBL/GenBank/DDBJ databases">
        <authorList>
            <person name="Duchaud E."/>
        </authorList>
    </citation>
    <scope>NUCLEOTIDE SEQUENCE [LARGE SCALE GENOMIC DNA]</scope>
    <source>
        <strain evidence="7">Ena-SAMPLE-TAB-13-05-2024-13:56:06:370-140309</strain>
    </source>
</reference>
<keyword evidence="3 7" id="KW-0808">Transferase</keyword>
<dbReference type="SUPFAM" id="SSF53383">
    <property type="entry name" value="PLP-dependent transferases"/>
    <property type="match status" value="1"/>
</dbReference>
<comment type="cofactor">
    <cofactor evidence="1 5">
        <name>pyridoxal 5'-phosphate</name>
        <dbReference type="ChEBI" id="CHEBI:597326"/>
    </cofactor>
</comment>
<feature type="domain" description="Aminotransferase class I/classII large" evidence="6">
    <location>
        <begin position="69"/>
        <end position="416"/>
    </location>
</feature>
<evidence type="ECO:0000256" key="4">
    <source>
        <dbReference type="ARBA" id="ARBA00022898"/>
    </source>
</evidence>
<dbReference type="Gene3D" id="3.40.640.10">
    <property type="entry name" value="Type I PLP-dependent aspartate aminotransferase-like (Major domain)"/>
    <property type="match status" value="1"/>
</dbReference>
<dbReference type="Pfam" id="PF00155">
    <property type="entry name" value="Aminotran_1_2"/>
    <property type="match status" value="1"/>
</dbReference>
<evidence type="ECO:0000313" key="8">
    <source>
        <dbReference type="Proteomes" id="UP001497514"/>
    </source>
</evidence>
<evidence type="ECO:0000256" key="1">
    <source>
        <dbReference type="ARBA" id="ARBA00001933"/>
    </source>
</evidence>
<evidence type="ECO:0000256" key="5">
    <source>
        <dbReference type="RuleBase" id="RU003693"/>
    </source>
</evidence>
<dbReference type="InterPro" id="IPR015421">
    <property type="entry name" value="PyrdxlP-dep_Trfase_major"/>
</dbReference>
<comment type="pathway">
    <text evidence="2">Lipid metabolism.</text>
</comment>
<dbReference type="PROSITE" id="PS00599">
    <property type="entry name" value="AA_TRANSFER_CLASS_2"/>
    <property type="match status" value="1"/>
</dbReference>
<organism evidence="7 8">
    <name type="scientific">Tenacibaculum dicentrarchi</name>
    <dbReference type="NCBI Taxonomy" id="669041"/>
    <lineage>
        <taxon>Bacteria</taxon>
        <taxon>Pseudomonadati</taxon>
        <taxon>Bacteroidota</taxon>
        <taxon>Flavobacteriia</taxon>
        <taxon>Flavobacteriales</taxon>
        <taxon>Flavobacteriaceae</taxon>
        <taxon>Tenacibaculum</taxon>
    </lineage>
</organism>
<accession>A0ABM9NTG0</accession>
<evidence type="ECO:0000256" key="2">
    <source>
        <dbReference type="ARBA" id="ARBA00005189"/>
    </source>
</evidence>
<dbReference type="Proteomes" id="UP001497514">
    <property type="component" value="Chromosome"/>
</dbReference>
<dbReference type="GO" id="GO:0008710">
    <property type="term" value="F:8-amino-7-oxononanoate synthase activity"/>
    <property type="evidence" value="ECO:0007669"/>
    <property type="project" value="UniProtKB-EC"/>
</dbReference>